<dbReference type="EMBL" id="VDFU01000025">
    <property type="protein sequence ID" value="TNC47496.1"/>
    <property type="molecule type" value="Genomic_DNA"/>
</dbReference>
<dbReference type="AlphaFoldDB" id="A0A5C4MQ98"/>
<dbReference type="OrthoDB" id="7557948at2"/>
<dbReference type="Proteomes" id="UP000305887">
    <property type="component" value="Unassembled WGS sequence"/>
</dbReference>
<proteinExistence type="predicted"/>
<keyword evidence="2" id="KW-1185">Reference proteome</keyword>
<reference evidence="1 2" key="1">
    <citation type="submission" date="2019-06" db="EMBL/GenBank/DDBJ databases">
        <title>YIM 131921 draft genome.</title>
        <authorList>
            <person name="Jiang L."/>
        </authorList>
    </citation>
    <scope>NUCLEOTIDE SEQUENCE [LARGE SCALE GENOMIC DNA]</scope>
    <source>
        <strain evidence="1 2">YIM 131921</strain>
    </source>
</reference>
<comment type="caution">
    <text evidence="1">The sequence shown here is derived from an EMBL/GenBank/DDBJ whole genome shotgun (WGS) entry which is preliminary data.</text>
</comment>
<organism evidence="1 2">
    <name type="scientific">Rubellimicrobium rubrum</name>
    <dbReference type="NCBI Taxonomy" id="2585369"/>
    <lineage>
        <taxon>Bacteria</taxon>
        <taxon>Pseudomonadati</taxon>
        <taxon>Pseudomonadota</taxon>
        <taxon>Alphaproteobacteria</taxon>
        <taxon>Rhodobacterales</taxon>
        <taxon>Roseobacteraceae</taxon>
        <taxon>Rubellimicrobium</taxon>
    </lineage>
</organism>
<dbReference type="RefSeq" id="WP_139078169.1">
    <property type="nucleotide sequence ID" value="NZ_VDFU01000025.1"/>
</dbReference>
<evidence type="ECO:0000313" key="1">
    <source>
        <dbReference type="EMBL" id="TNC47496.1"/>
    </source>
</evidence>
<protein>
    <recommendedName>
        <fullName evidence="3">CHAT domain-containing protein</fullName>
    </recommendedName>
</protein>
<gene>
    <name evidence="1" type="ORF">FHG66_16620</name>
</gene>
<evidence type="ECO:0008006" key="3">
    <source>
        <dbReference type="Google" id="ProtNLM"/>
    </source>
</evidence>
<evidence type="ECO:0000313" key="2">
    <source>
        <dbReference type="Proteomes" id="UP000305887"/>
    </source>
</evidence>
<sequence length="160" mass="17791">MAKNLARQPAKKAATEADVFIIETLDPDDEGSGSFEGQSIMHVLRLHGKSPQYRYVRTRNDFEEALDEFAKSRARYLHLSCLGDPEGMVTTNGEEIDFDELAYLLDLALNGRRLFLSACSMVHQDVTDHLLTKTGCFSVVGPTSDVNFTTAAVFGRLFII</sequence>
<accession>A0A5C4MQ98</accession>
<name>A0A5C4MQ98_9RHOB</name>